<feature type="domain" description="SRP54-type proteins GTP-binding" evidence="6">
    <location>
        <begin position="157"/>
        <end position="345"/>
    </location>
</feature>
<proteinExistence type="inferred from homology"/>
<keyword evidence="3" id="KW-0547">Nucleotide-binding</keyword>
<dbReference type="GO" id="GO:0006614">
    <property type="term" value="P:SRP-dependent cotranslational protein targeting to membrane"/>
    <property type="evidence" value="ECO:0007669"/>
    <property type="project" value="InterPro"/>
</dbReference>
<sequence>MKIKKFVGRSFKEALEIVKKELGPDAIILSSKSVKTGPFGIVNKDAVEVTAAIDDSESVSVDISKPTGEVFSGVEEILKEIRGLRDEMGFLKETLRPIVPTLRIGKDKKGLFNLLVKQGVDTQFAIILLERSHDSLDSLKGAIKKDLKIQGMSSAEESGLIFLGPPGVGKTTTMSKVAHLLALKKKQVNLISLDDNRIGSIAYMKELSKQIKCPLKVIRNVSDLPKIVYREMGRGPILIDTPGYEYKEILEDIKDIFPSGFPMKKCFLIDASMDTQAALKAWQRCNTEMIDSIGFTKLDMATQYGNLYNLSLLTSRPLSFVATGPDIPDDIRIPTPEFLAGLIVGGV</sequence>
<evidence type="ECO:0000259" key="6">
    <source>
        <dbReference type="SMART" id="SM00962"/>
    </source>
</evidence>
<keyword evidence="5" id="KW-0472">Membrane</keyword>
<dbReference type="GO" id="GO:0005047">
    <property type="term" value="F:signal recognition particle binding"/>
    <property type="evidence" value="ECO:0007669"/>
    <property type="project" value="TreeGrafter"/>
</dbReference>
<keyword evidence="7" id="KW-0966">Cell projection</keyword>
<dbReference type="InterPro" id="IPR027417">
    <property type="entry name" value="P-loop_NTPase"/>
</dbReference>
<dbReference type="AlphaFoldDB" id="A0A5J4L5D4"/>
<dbReference type="PANTHER" id="PTHR43134:SF3">
    <property type="entry name" value="FLAGELLAR BIOSYNTHESIS PROTEIN FLHF"/>
    <property type="match status" value="1"/>
</dbReference>
<evidence type="ECO:0000256" key="5">
    <source>
        <dbReference type="ARBA" id="ARBA00023136"/>
    </source>
</evidence>
<dbReference type="GO" id="GO:0005525">
    <property type="term" value="F:GTP binding"/>
    <property type="evidence" value="ECO:0007669"/>
    <property type="project" value="UniProtKB-KW"/>
</dbReference>
<accession>A0A5J4L5D4</accession>
<dbReference type="GO" id="GO:0005886">
    <property type="term" value="C:plasma membrane"/>
    <property type="evidence" value="ECO:0007669"/>
    <property type="project" value="TreeGrafter"/>
</dbReference>
<comment type="caution">
    <text evidence="7">The sequence shown here is derived from an EMBL/GenBank/DDBJ whole genome shotgun (WGS) entry which is preliminary data.</text>
</comment>
<protein>
    <submittedName>
        <fullName evidence="7">Flagellar biosynthesis protein FlhF</fullName>
    </submittedName>
</protein>
<evidence type="ECO:0000256" key="3">
    <source>
        <dbReference type="ARBA" id="ARBA00022741"/>
    </source>
</evidence>
<evidence type="ECO:0000256" key="2">
    <source>
        <dbReference type="ARBA" id="ARBA00008531"/>
    </source>
</evidence>
<dbReference type="SUPFAM" id="SSF52540">
    <property type="entry name" value="P-loop containing nucleoside triphosphate hydrolases"/>
    <property type="match status" value="1"/>
</dbReference>
<dbReference type="PANTHER" id="PTHR43134">
    <property type="entry name" value="SIGNAL RECOGNITION PARTICLE RECEPTOR SUBUNIT ALPHA"/>
    <property type="match status" value="1"/>
</dbReference>
<dbReference type="GO" id="GO:0003924">
    <property type="term" value="F:GTPase activity"/>
    <property type="evidence" value="ECO:0007669"/>
    <property type="project" value="TreeGrafter"/>
</dbReference>
<dbReference type="SMART" id="SM00962">
    <property type="entry name" value="SRP54"/>
    <property type="match status" value="1"/>
</dbReference>
<dbReference type="Gene3D" id="3.40.50.300">
    <property type="entry name" value="P-loop containing nucleotide triphosphate hydrolases"/>
    <property type="match status" value="1"/>
</dbReference>
<comment type="similarity">
    <text evidence="2">Belongs to the GTP-binding SRP family.</text>
</comment>
<comment type="subcellular location">
    <subcellularLocation>
        <location evidence="1">Membrane</location>
        <topology evidence="1">Peripheral membrane protein</topology>
    </subcellularLocation>
</comment>
<dbReference type="Pfam" id="PF00448">
    <property type="entry name" value="SRP54"/>
    <property type="match status" value="1"/>
</dbReference>
<keyword evidence="7" id="KW-0969">Cilium</keyword>
<name>A0A5J4L5D4_9ZZZZ</name>
<dbReference type="InterPro" id="IPR000897">
    <property type="entry name" value="SRP54_GTPase_dom"/>
</dbReference>
<keyword evidence="4" id="KW-0342">GTP-binding</keyword>
<organism evidence="7">
    <name type="scientific">hot springs metagenome</name>
    <dbReference type="NCBI Taxonomy" id="433727"/>
    <lineage>
        <taxon>unclassified sequences</taxon>
        <taxon>metagenomes</taxon>
        <taxon>ecological metagenomes</taxon>
    </lineage>
</organism>
<evidence type="ECO:0000256" key="1">
    <source>
        <dbReference type="ARBA" id="ARBA00004170"/>
    </source>
</evidence>
<reference evidence="7" key="1">
    <citation type="submission" date="2019-10" db="EMBL/GenBank/DDBJ databases">
        <title>Metagenomic sequencing of thiosulfate-disproportionating enrichment culture.</title>
        <authorList>
            <person name="Umezawa K."/>
            <person name="Kojima H."/>
            <person name="Fukui M."/>
        </authorList>
    </citation>
    <scope>NUCLEOTIDE SEQUENCE</scope>
    <source>
        <strain evidence="7">45J</strain>
    </source>
</reference>
<evidence type="ECO:0000313" key="7">
    <source>
        <dbReference type="EMBL" id="GER94462.1"/>
    </source>
</evidence>
<gene>
    <name evidence="7" type="ORF">A45J_2225</name>
</gene>
<evidence type="ECO:0000256" key="4">
    <source>
        <dbReference type="ARBA" id="ARBA00023134"/>
    </source>
</evidence>
<keyword evidence="7" id="KW-0282">Flagellum</keyword>
<dbReference type="EMBL" id="BLAB01000001">
    <property type="protein sequence ID" value="GER94462.1"/>
    <property type="molecule type" value="Genomic_DNA"/>
</dbReference>